<keyword evidence="4" id="KW-0411">Iron-sulfur</keyword>
<dbReference type="InterPro" id="IPR050954">
    <property type="entry name" value="ET_IronSulfur_Cluster-Binding"/>
</dbReference>
<reference evidence="6 7" key="1">
    <citation type="submission" date="2018-11" db="EMBL/GenBank/DDBJ databases">
        <title>Genomic Encyclopedia of Type Strains, Phase IV (KMG-IV): sequencing the most valuable type-strain genomes for metagenomic binning, comparative biology and taxonomic classification.</title>
        <authorList>
            <person name="Goeker M."/>
        </authorList>
    </citation>
    <scope>NUCLEOTIDE SEQUENCE [LARGE SCALE GENOMIC DNA]</scope>
    <source>
        <strain evidence="6 7">DSM 22027</strain>
    </source>
</reference>
<dbReference type="EMBL" id="RJVA01000013">
    <property type="protein sequence ID" value="ROQ91037.1"/>
    <property type="molecule type" value="Genomic_DNA"/>
</dbReference>
<sequence length="250" mass="27864">MGTTLPSEDVLVRMQRDLKRALQRDPKHVRWTMVIDQGKCTGCHACTLGCVAENKLPPGVVYRPVIEEEVGRYPAVRRRFLPRPCMHCQNPPCTKVCPVTATYANAQGVVVVDYNRCIGCRYCLVACPYSARTSDFGEWYTKETPDAPSVLLGRTAAAQSYEAHPSTEYGRRWPQRGTGSPIGNARKCHFCLHRLSAGMLPACVTTCTARATFFGDRNDPESLVYHLLGSPRVFVLKPELGTHPAVYYLK</sequence>
<keyword evidence="7" id="KW-1185">Reference proteome</keyword>
<feature type="domain" description="4Fe-4S ferredoxin-type" evidence="5">
    <location>
        <begin position="108"/>
        <end position="137"/>
    </location>
</feature>
<keyword evidence="3" id="KW-0408">Iron</keyword>
<dbReference type="Proteomes" id="UP000276223">
    <property type="component" value="Unassembled WGS sequence"/>
</dbReference>
<protein>
    <submittedName>
        <fullName evidence="6">Phenylacetyl-CoA:acceptor oxidoreductase PadC subunit</fullName>
    </submittedName>
</protein>
<evidence type="ECO:0000256" key="1">
    <source>
        <dbReference type="ARBA" id="ARBA00022485"/>
    </source>
</evidence>
<comment type="caution">
    <text evidence="6">The sequence shown here is derived from an EMBL/GenBank/DDBJ whole genome shotgun (WGS) entry which is preliminary data.</text>
</comment>
<feature type="domain" description="4Fe-4S ferredoxin-type" evidence="5">
    <location>
        <begin position="31"/>
        <end position="50"/>
    </location>
</feature>
<evidence type="ECO:0000256" key="3">
    <source>
        <dbReference type="ARBA" id="ARBA00023004"/>
    </source>
</evidence>
<evidence type="ECO:0000256" key="4">
    <source>
        <dbReference type="ARBA" id="ARBA00023014"/>
    </source>
</evidence>
<dbReference type="PANTHER" id="PTHR43177:SF3">
    <property type="entry name" value="PROTEIN NRFC HOMOLOG"/>
    <property type="match status" value="1"/>
</dbReference>
<evidence type="ECO:0000313" key="6">
    <source>
        <dbReference type="EMBL" id="ROQ91037.1"/>
    </source>
</evidence>
<dbReference type="AlphaFoldDB" id="A0A3N1UR63"/>
<dbReference type="GO" id="GO:0046872">
    <property type="term" value="F:metal ion binding"/>
    <property type="evidence" value="ECO:0007669"/>
    <property type="project" value="UniProtKB-KW"/>
</dbReference>
<evidence type="ECO:0000259" key="5">
    <source>
        <dbReference type="PROSITE" id="PS51379"/>
    </source>
</evidence>
<gene>
    <name evidence="6" type="ORF">EDC27_2314</name>
</gene>
<dbReference type="OrthoDB" id="9789030at2"/>
<proteinExistence type="predicted"/>
<name>A0A3N1UR63_9BACT</name>
<dbReference type="InterPro" id="IPR017900">
    <property type="entry name" value="4Fe4S_Fe_S_CS"/>
</dbReference>
<dbReference type="SUPFAM" id="SSF54862">
    <property type="entry name" value="4Fe-4S ferredoxins"/>
    <property type="match status" value="1"/>
</dbReference>
<dbReference type="PROSITE" id="PS51379">
    <property type="entry name" value="4FE4S_FER_2"/>
    <property type="match status" value="2"/>
</dbReference>
<dbReference type="InterPro" id="IPR017896">
    <property type="entry name" value="4Fe4S_Fe-S-bd"/>
</dbReference>
<dbReference type="Gene3D" id="3.30.70.20">
    <property type="match status" value="2"/>
</dbReference>
<dbReference type="PANTHER" id="PTHR43177">
    <property type="entry name" value="PROTEIN NRFC"/>
    <property type="match status" value="1"/>
</dbReference>
<dbReference type="PROSITE" id="PS00198">
    <property type="entry name" value="4FE4S_FER_1"/>
    <property type="match status" value="1"/>
</dbReference>
<keyword evidence="2" id="KW-0479">Metal-binding</keyword>
<keyword evidence="1" id="KW-0004">4Fe-4S</keyword>
<evidence type="ECO:0000313" key="7">
    <source>
        <dbReference type="Proteomes" id="UP000276223"/>
    </source>
</evidence>
<accession>A0A3N1UR63</accession>
<dbReference type="GO" id="GO:0051539">
    <property type="term" value="F:4 iron, 4 sulfur cluster binding"/>
    <property type="evidence" value="ECO:0007669"/>
    <property type="project" value="UniProtKB-KW"/>
</dbReference>
<dbReference type="RefSeq" id="WP_123290759.1">
    <property type="nucleotide sequence ID" value="NZ_RJVA01000013.1"/>
</dbReference>
<evidence type="ECO:0000256" key="2">
    <source>
        <dbReference type="ARBA" id="ARBA00022723"/>
    </source>
</evidence>
<dbReference type="CDD" id="cd10551">
    <property type="entry name" value="PsrB"/>
    <property type="match status" value="1"/>
</dbReference>
<organism evidence="6 7">
    <name type="scientific">Desulfosoma caldarium</name>
    <dbReference type="NCBI Taxonomy" id="610254"/>
    <lineage>
        <taxon>Bacteria</taxon>
        <taxon>Pseudomonadati</taxon>
        <taxon>Thermodesulfobacteriota</taxon>
        <taxon>Syntrophobacteria</taxon>
        <taxon>Syntrophobacterales</taxon>
        <taxon>Syntrophobacteraceae</taxon>
        <taxon>Desulfosoma</taxon>
    </lineage>
</organism>
<dbReference type="Pfam" id="PF13247">
    <property type="entry name" value="Fer4_11"/>
    <property type="match status" value="2"/>
</dbReference>